<dbReference type="AlphaFoldDB" id="A0A7H5A8Q4"/>
<reference evidence="2 3" key="1">
    <citation type="submission" date="2014-01" db="EMBL/GenBank/DDBJ databases">
        <title>The Genome Sequence of Klebsiella oxytoca MGH 27.</title>
        <authorList>
            <consortium name="The Broad Institute Genomics Platform"/>
            <consortium name="The Broad Institute Genome Sequencing Center for Infectious Disease"/>
            <person name="Murphy C."/>
            <person name="Cosimi L."/>
            <person name="Cerqueira G."/>
            <person name="Feldgarden M."/>
            <person name="Earl A."/>
            <person name="Hung D."/>
            <person name="Onderdonk A.B."/>
            <person name="Ferraro M.J."/>
            <person name="Hooper D."/>
            <person name="Dekker J."/>
            <person name="O'Brien T."/>
            <person name="Huang S."/>
            <person name="Quan V."/>
            <person name="Ernst C."/>
            <person name="Delaney M."/>
            <person name="DuBois A."/>
            <person name="Kim D.S."/>
            <person name="Young S.K."/>
            <person name="Zeng Q."/>
            <person name="Gargeya S."/>
            <person name="Fitzgerald M."/>
            <person name="Abouelleil A."/>
            <person name="Alvarado L."/>
            <person name="Berlin A.M."/>
            <person name="Chapman S.B."/>
            <person name="Gainer-Dewar J."/>
            <person name="Goldberg J."/>
            <person name="Gnerre S."/>
            <person name="Griggs A."/>
            <person name="Gujja S."/>
            <person name="Hansen M."/>
            <person name="Howarth C."/>
            <person name="Imamovic A."/>
            <person name="Ireland A."/>
            <person name="Larimer J."/>
            <person name="McCowan C."/>
            <person name="Murphy C."/>
            <person name="Pearson M."/>
            <person name="Poon T.W."/>
            <person name="Priest M."/>
            <person name="Roberts A."/>
            <person name="Saif S."/>
            <person name="Shea T."/>
            <person name="Sykes S."/>
            <person name="Wortman J."/>
            <person name="Nusbaum C."/>
            <person name="Birren B."/>
        </authorList>
    </citation>
    <scope>NUCLEOTIDE SEQUENCE [LARGE SCALE GENOMIC DNA]</scope>
    <source>
        <strain evidence="2 3">MGH 27</strain>
    </source>
</reference>
<keyword evidence="1" id="KW-0812">Transmembrane</keyword>
<dbReference type="Proteomes" id="UP000020202">
    <property type="component" value="Unassembled WGS sequence"/>
</dbReference>
<organism evidence="2 3">
    <name type="scientific">Klebsiella michiganensis</name>
    <dbReference type="NCBI Taxonomy" id="1134687"/>
    <lineage>
        <taxon>Bacteria</taxon>
        <taxon>Pseudomonadati</taxon>
        <taxon>Pseudomonadota</taxon>
        <taxon>Gammaproteobacteria</taxon>
        <taxon>Enterobacterales</taxon>
        <taxon>Enterobacteriaceae</taxon>
        <taxon>Klebsiella/Raoultella group</taxon>
        <taxon>Klebsiella</taxon>
    </lineage>
</organism>
<keyword evidence="1" id="KW-0472">Membrane</keyword>
<name>A0A7H5A8Q4_9ENTR</name>
<protein>
    <submittedName>
        <fullName evidence="2">Uncharacterized protein</fullName>
    </submittedName>
</protein>
<evidence type="ECO:0000256" key="1">
    <source>
        <dbReference type="SAM" id="Phobius"/>
    </source>
</evidence>
<gene>
    <name evidence="2" type="ORF">L373_01891</name>
</gene>
<accession>A0A7H5A8Q4</accession>
<keyword evidence="1" id="KW-1133">Transmembrane helix</keyword>
<evidence type="ECO:0000313" key="2">
    <source>
        <dbReference type="EMBL" id="EWF89400.1"/>
    </source>
</evidence>
<dbReference type="EMBL" id="JCNZ01000008">
    <property type="protein sequence ID" value="EWF89400.1"/>
    <property type="molecule type" value="Genomic_DNA"/>
</dbReference>
<proteinExistence type="predicted"/>
<evidence type="ECO:0000313" key="3">
    <source>
        <dbReference type="Proteomes" id="UP000020202"/>
    </source>
</evidence>
<feature type="transmembrane region" description="Helical" evidence="1">
    <location>
        <begin position="29"/>
        <end position="49"/>
    </location>
</feature>
<sequence length="55" mass="6355">MRKMLFFNTLSLLVLIIIGEPKTLLGEYLYYAAFFTISGSILLSPLIYVMTRKSY</sequence>
<comment type="caution">
    <text evidence="2">The sequence shown here is derived from an EMBL/GenBank/DDBJ whole genome shotgun (WGS) entry which is preliminary data.</text>
</comment>